<evidence type="ECO:0000313" key="4">
    <source>
        <dbReference type="EMBL" id="POO02177.1"/>
    </source>
</evidence>
<keyword evidence="2" id="KW-0812">Transmembrane</keyword>
<dbReference type="InterPro" id="IPR010903">
    <property type="entry name" value="DUF1517"/>
</dbReference>
<feature type="transmembrane region" description="Helical" evidence="2">
    <location>
        <begin position="112"/>
        <end position="130"/>
    </location>
</feature>
<organism evidence="4 5">
    <name type="scientific">Trema orientale</name>
    <name type="common">Charcoal tree</name>
    <name type="synonym">Celtis orientalis</name>
    <dbReference type="NCBI Taxonomy" id="63057"/>
    <lineage>
        <taxon>Eukaryota</taxon>
        <taxon>Viridiplantae</taxon>
        <taxon>Streptophyta</taxon>
        <taxon>Embryophyta</taxon>
        <taxon>Tracheophyta</taxon>
        <taxon>Spermatophyta</taxon>
        <taxon>Magnoliopsida</taxon>
        <taxon>eudicotyledons</taxon>
        <taxon>Gunneridae</taxon>
        <taxon>Pentapetalae</taxon>
        <taxon>rosids</taxon>
        <taxon>fabids</taxon>
        <taxon>Rosales</taxon>
        <taxon>Cannabaceae</taxon>
        <taxon>Trema</taxon>
    </lineage>
</organism>
<dbReference type="OrthoDB" id="10355586at2759"/>
<dbReference type="InParanoid" id="A0A2P5FWP1"/>
<name>A0A2P5FWP1_TREOI</name>
<feature type="transmembrane region" description="Helical" evidence="2">
    <location>
        <begin position="87"/>
        <end position="105"/>
    </location>
</feature>
<dbReference type="EMBL" id="JXTC01000005">
    <property type="protein sequence ID" value="POO02177.1"/>
    <property type="molecule type" value="Genomic_DNA"/>
</dbReference>
<sequence>MTAKCLSKPFKELFIVLALLAILISAVAGKPVVRKGGGGHAGGGRGGRGSRGGGRGSEHSPLPYFHGHSTPHHISSSTRLNPYYYNFYYPILVLRGACSLLCGHISFTRSYFNGFALAIIMLLVFLFHFWDNEDEPSNTSTGPSYTSTVIMVQVDKQISVEGSEKCLKQLLLEDWKRVDKESLVNFKYNKLEENSAVVKILVVAQGVHELPSIITHESLNEVLQSLSSISLDEAVVPIF</sequence>
<keyword evidence="3" id="KW-0732">Signal</keyword>
<accession>A0A2P5FWP1</accession>
<proteinExistence type="predicted"/>
<keyword evidence="5" id="KW-1185">Reference proteome</keyword>
<evidence type="ECO:0000256" key="3">
    <source>
        <dbReference type="SAM" id="SignalP"/>
    </source>
</evidence>
<reference evidence="5" key="1">
    <citation type="submission" date="2016-06" db="EMBL/GenBank/DDBJ databases">
        <title>Parallel loss of symbiosis genes in relatives of nitrogen-fixing non-legume Parasponia.</title>
        <authorList>
            <person name="Van Velzen R."/>
            <person name="Holmer R."/>
            <person name="Bu F."/>
            <person name="Rutten L."/>
            <person name="Van Zeijl A."/>
            <person name="Liu W."/>
            <person name="Santuari L."/>
            <person name="Cao Q."/>
            <person name="Sharma T."/>
            <person name="Shen D."/>
            <person name="Roswanjaya Y."/>
            <person name="Wardhani T."/>
            <person name="Kalhor M.S."/>
            <person name="Jansen J."/>
            <person name="Van den Hoogen J."/>
            <person name="Gungor B."/>
            <person name="Hartog M."/>
            <person name="Hontelez J."/>
            <person name="Verver J."/>
            <person name="Yang W.-C."/>
            <person name="Schijlen E."/>
            <person name="Repin R."/>
            <person name="Schilthuizen M."/>
            <person name="Schranz E."/>
            <person name="Heidstra R."/>
            <person name="Miyata K."/>
            <person name="Fedorova E."/>
            <person name="Kohlen W."/>
            <person name="Bisseling T."/>
            <person name="Smit S."/>
            <person name="Geurts R."/>
        </authorList>
    </citation>
    <scope>NUCLEOTIDE SEQUENCE [LARGE SCALE GENOMIC DNA]</scope>
    <source>
        <strain evidence="5">cv. RG33-2</strain>
    </source>
</reference>
<evidence type="ECO:0000313" key="5">
    <source>
        <dbReference type="Proteomes" id="UP000237000"/>
    </source>
</evidence>
<protein>
    <submittedName>
        <fullName evidence="4">Uncharacterized protein</fullName>
    </submittedName>
</protein>
<dbReference type="GO" id="GO:0009507">
    <property type="term" value="C:chloroplast"/>
    <property type="evidence" value="ECO:0007669"/>
    <property type="project" value="TreeGrafter"/>
</dbReference>
<comment type="caution">
    <text evidence="4">The sequence shown here is derived from an EMBL/GenBank/DDBJ whole genome shotgun (WGS) entry which is preliminary data.</text>
</comment>
<feature type="signal peptide" evidence="3">
    <location>
        <begin position="1"/>
        <end position="29"/>
    </location>
</feature>
<feature type="chain" id="PRO_5015149374" evidence="3">
    <location>
        <begin position="30"/>
        <end position="239"/>
    </location>
</feature>
<feature type="compositionally biased region" description="Gly residues" evidence="1">
    <location>
        <begin position="37"/>
        <end position="55"/>
    </location>
</feature>
<gene>
    <name evidence="4" type="ORF">TorRG33x02_019610</name>
</gene>
<dbReference type="Proteomes" id="UP000237000">
    <property type="component" value="Unassembled WGS sequence"/>
</dbReference>
<dbReference type="InterPro" id="IPR053023">
    <property type="entry name" value="FLAP_modulator"/>
</dbReference>
<keyword evidence="2" id="KW-1133">Transmembrane helix</keyword>
<feature type="region of interest" description="Disordered" evidence="1">
    <location>
        <begin position="37"/>
        <end position="62"/>
    </location>
</feature>
<dbReference type="PANTHER" id="PTHR33975:SF2">
    <property type="entry name" value="MYELIN-ASSOCIATED OLIGODENDROCYTE BASIC PROTEIN"/>
    <property type="match status" value="1"/>
</dbReference>
<dbReference type="Pfam" id="PF07466">
    <property type="entry name" value="DUF1517"/>
    <property type="match status" value="1"/>
</dbReference>
<dbReference type="PANTHER" id="PTHR33975">
    <property type="entry name" value="MYELIN-ASSOCIATED OLIGODENDROCYTE BASIC PROTEIN"/>
    <property type="match status" value="1"/>
</dbReference>
<dbReference type="AlphaFoldDB" id="A0A2P5FWP1"/>
<keyword evidence="2" id="KW-0472">Membrane</keyword>
<evidence type="ECO:0000256" key="2">
    <source>
        <dbReference type="SAM" id="Phobius"/>
    </source>
</evidence>
<evidence type="ECO:0000256" key="1">
    <source>
        <dbReference type="SAM" id="MobiDB-lite"/>
    </source>
</evidence>